<evidence type="ECO:0000259" key="17">
    <source>
        <dbReference type="Pfam" id="PF00401"/>
    </source>
</evidence>
<dbReference type="GO" id="GO:0046933">
    <property type="term" value="F:proton-transporting ATP synthase activity, rotational mechanism"/>
    <property type="evidence" value="ECO:0007669"/>
    <property type="project" value="UniProtKB-UniRule"/>
</dbReference>
<evidence type="ECO:0000259" key="18">
    <source>
        <dbReference type="Pfam" id="PF02823"/>
    </source>
</evidence>
<evidence type="ECO:0000256" key="2">
    <source>
        <dbReference type="ARBA" id="ARBA00004202"/>
    </source>
</evidence>
<evidence type="ECO:0000256" key="14">
    <source>
        <dbReference type="ARBA" id="ARBA00031795"/>
    </source>
</evidence>
<evidence type="ECO:0000256" key="7">
    <source>
        <dbReference type="ARBA" id="ARBA00022475"/>
    </source>
</evidence>
<dbReference type="Gene3D" id="2.60.15.10">
    <property type="entry name" value="F0F1 ATP synthase delta/epsilon subunit, N-terminal"/>
    <property type="match status" value="1"/>
</dbReference>
<evidence type="ECO:0000256" key="9">
    <source>
        <dbReference type="ARBA" id="ARBA00023065"/>
    </source>
</evidence>
<comment type="subunit">
    <text evidence="4 15 16">F-type ATPases have 2 components, CF(1) - the catalytic core - and CF(0) - the membrane proton channel. CF(1) has five subunits: alpha(3), beta(3), gamma(1), delta(1), epsilon(1). CF(0) has three main subunits: a, b and c.</text>
</comment>
<dbReference type="PANTHER" id="PTHR13822">
    <property type="entry name" value="ATP SYNTHASE DELTA/EPSILON CHAIN"/>
    <property type="match status" value="1"/>
</dbReference>
<comment type="subcellular location">
    <subcellularLocation>
        <location evidence="2 15">Cell membrane</location>
        <topology evidence="2 15">Peripheral membrane protein</topology>
    </subcellularLocation>
</comment>
<dbReference type="CDD" id="cd12152">
    <property type="entry name" value="F1-ATPase_delta"/>
    <property type="match status" value="1"/>
</dbReference>
<evidence type="ECO:0000256" key="13">
    <source>
        <dbReference type="ARBA" id="ARBA00030215"/>
    </source>
</evidence>
<dbReference type="SUPFAM" id="SSF46604">
    <property type="entry name" value="Epsilon subunit of F1F0-ATP synthase C-terminal domain"/>
    <property type="match status" value="1"/>
</dbReference>
<dbReference type="InterPro" id="IPR001469">
    <property type="entry name" value="ATP_synth_F1_dsu/esu"/>
</dbReference>
<dbReference type="Proteomes" id="UP000242432">
    <property type="component" value="Unassembled WGS sequence"/>
</dbReference>
<dbReference type="GO" id="GO:0005886">
    <property type="term" value="C:plasma membrane"/>
    <property type="evidence" value="ECO:0007669"/>
    <property type="project" value="UniProtKB-SubCell"/>
</dbReference>
<sequence length="142" mass="15262">MDSISFHLNVISGVSSLYSGLVQSIRVTGSEGELGVRYGHTPLLTTIKTGMVSLVDINGKEDQIYLAGGILEVQPDNVTILADTALRADDIDESKAQEAIKAAKDEINRHGSGDADYAHALSKLADAMARIKVVEIAKNRRR</sequence>
<dbReference type="HAMAP" id="MF_00530">
    <property type="entry name" value="ATP_synth_epsil_bac"/>
    <property type="match status" value="1"/>
</dbReference>
<evidence type="ECO:0000256" key="1">
    <source>
        <dbReference type="ARBA" id="ARBA00003543"/>
    </source>
</evidence>
<keyword evidence="8 15" id="KW-0375">Hydrogen ion transport</keyword>
<dbReference type="InterPro" id="IPR036771">
    <property type="entry name" value="ATPsynth_dsu/esu_N"/>
</dbReference>
<dbReference type="FunFam" id="2.60.15.10:FF:000001">
    <property type="entry name" value="ATP synthase epsilon chain"/>
    <property type="match status" value="1"/>
</dbReference>
<feature type="domain" description="ATP synthase F1 complex delta/epsilon subunit N-terminal" evidence="18">
    <location>
        <begin position="6"/>
        <end position="85"/>
    </location>
</feature>
<evidence type="ECO:0000256" key="3">
    <source>
        <dbReference type="ARBA" id="ARBA00005712"/>
    </source>
</evidence>
<evidence type="ECO:0000256" key="15">
    <source>
        <dbReference type="HAMAP-Rule" id="MF_00530"/>
    </source>
</evidence>
<dbReference type="AlphaFoldDB" id="A0A1T4V2Z9"/>
<evidence type="ECO:0000256" key="4">
    <source>
        <dbReference type="ARBA" id="ARBA00011648"/>
    </source>
</evidence>
<evidence type="ECO:0000313" key="20">
    <source>
        <dbReference type="Proteomes" id="UP000242432"/>
    </source>
</evidence>
<comment type="similarity">
    <text evidence="3 15 16">Belongs to the ATPase epsilon chain family.</text>
</comment>
<keyword evidence="20" id="KW-1185">Reference proteome</keyword>
<keyword evidence="12 15" id="KW-0066">ATP synthesis</keyword>
<feature type="domain" description="ATP synthase epsilon subunit C-terminal" evidence="17">
    <location>
        <begin position="89"/>
        <end position="135"/>
    </location>
</feature>
<dbReference type="Gene3D" id="1.20.5.440">
    <property type="entry name" value="ATP synthase delta/epsilon subunit, C-terminal domain"/>
    <property type="match status" value="1"/>
</dbReference>
<evidence type="ECO:0000256" key="6">
    <source>
        <dbReference type="ARBA" id="ARBA00022448"/>
    </source>
</evidence>
<dbReference type="InterPro" id="IPR020547">
    <property type="entry name" value="ATP_synth_F1_esu_C"/>
</dbReference>
<dbReference type="InterPro" id="IPR020546">
    <property type="entry name" value="ATP_synth_F1_dsu/esu_N"/>
</dbReference>
<keyword evidence="11 15" id="KW-0139">CF(1)</keyword>
<evidence type="ECO:0000256" key="10">
    <source>
        <dbReference type="ARBA" id="ARBA00023136"/>
    </source>
</evidence>
<dbReference type="PANTHER" id="PTHR13822:SF10">
    <property type="entry name" value="ATP SYNTHASE EPSILON CHAIN, CHLOROPLASTIC"/>
    <property type="match status" value="1"/>
</dbReference>
<accession>A0A1T4V2Z9</accession>
<dbReference type="Pfam" id="PF02823">
    <property type="entry name" value="ATP-synt_DE_N"/>
    <property type="match status" value="1"/>
</dbReference>
<reference evidence="20" key="1">
    <citation type="submission" date="2017-02" db="EMBL/GenBank/DDBJ databases">
        <authorList>
            <person name="Varghese N."/>
            <person name="Submissions S."/>
        </authorList>
    </citation>
    <scope>NUCLEOTIDE SEQUENCE [LARGE SCALE GENOMIC DNA]</scope>
    <source>
        <strain evidence="20">DSM 3072</strain>
    </source>
</reference>
<dbReference type="NCBIfam" id="TIGR01216">
    <property type="entry name" value="ATP_synt_epsi"/>
    <property type="match status" value="1"/>
</dbReference>
<gene>
    <name evidence="15" type="primary">atpC</name>
    <name evidence="19" type="ORF">SAMN02745213_00653</name>
</gene>
<keyword evidence="6 15" id="KW-0813">Transport</keyword>
<organism evidence="19 20">
    <name type="scientific">Succinivibrio dextrinosolvens DSM 3072</name>
    <dbReference type="NCBI Taxonomy" id="1123324"/>
    <lineage>
        <taxon>Bacteria</taxon>
        <taxon>Pseudomonadati</taxon>
        <taxon>Pseudomonadota</taxon>
        <taxon>Gammaproteobacteria</taxon>
        <taxon>Aeromonadales</taxon>
        <taxon>Succinivibrionaceae</taxon>
        <taxon>Succinivibrio</taxon>
    </lineage>
</organism>
<keyword evidence="10 15" id="KW-0472">Membrane</keyword>
<evidence type="ECO:0000256" key="11">
    <source>
        <dbReference type="ARBA" id="ARBA00023196"/>
    </source>
</evidence>
<dbReference type="InterPro" id="IPR036794">
    <property type="entry name" value="ATP_F1_dsu/esu_C_sf"/>
</dbReference>
<dbReference type="NCBIfam" id="NF001847">
    <property type="entry name" value="PRK00571.1-4"/>
    <property type="match status" value="1"/>
</dbReference>
<dbReference type="EMBL" id="FUXX01000007">
    <property type="protein sequence ID" value="SKA59298.1"/>
    <property type="molecule type" value="Genomic_DNA"/>
</dbReference>
<protein>
    <recommendedName>
        <fullName evidence="5 15">ATP synthase epsilon chain</fullName>
    </recommendedName>
    <alternativeName>
        <fullName evidence="14 15">ATP synthase F1 sector epsilon subunit</fullName>
    </alternativeName>
    <alternativeName>
        <fullName evidence="13 15">F-ATPase epsilon subunit</fullName>
    </alternativeName>
</protein>
<evidence type="ECO:0000256" key="16">
    <source>
        <dbReference type="RuleBase" id="RU003656"/>
    </source>
</evidence>
<dbReference type="Pfam" id="PF00401">
    <property type="entry name" value="ATP-synt_DE"/>
    <property type="match status" value="1"/>
</dbReference>
<evidence type="ECO:0000313" key="19">
    <source>
        <dbReference type="EMBL" id="SKA59298.1"/>
    </source>
</evidence>
<evidence type="ECO:0000256" key="12">
    <source>
        <dbReference type="ARBA" id="ARBA00023310"/>
    </source>
</evidence>
<comment type="function">
    <text evidence="1 15">Produces ATP from ADP in the presence of a proton gradient across the membrane.</text>
</comment>
<dbReference type="GO" id="GO:0005524">
    <property type="term" value="F:ATP binding"/>
    <property type="evidence" value="ECO:0007669"/>
    <property type="project" value="UniProtKB-UniRule"/>
</dbReference>
<evidence type="ECO:0000256" key="5">
    <source>
        <dbReference type="ARBA" id="ARBA00014480"/>
    </source>
</evidence>
<proteinExistence type="inferred from homology"/>
<name>A0A1T4V2Z9_9GAMM</name>
<keyword evidence="9 15" id="KW-0406">Ion transport</keyword>
<keyword evidence="7 15" id="KW-1003">Cell membrane</keyword>
<dbReference type="STRING" id="83771.SAMN02910357_01734"/>
<dbReference type="GO" id="GO:0045259">
    <property type="term" value="C:proton-transporting ATP synthase complex"/>
    <property type="evidence" value="ECO:0007669"/>
    <property type="project" value="UniProtKB-KW"/>
</dbReference>
<dbReference type="SUPFAM" id="SSF51344">
    <property type="entry name" value="Epsilon subunit of F1F0-ATP synthase N-terminal domain"/>
    <property type="match status" value="1"/>
</dbReference>
<dbReference type="RefSeq" id="WP_078928210.1">
    <property type="nucleotide sequence ID" value="NZ_FUXX01000007.1"/>
</dbReference>
<evidence type="ECO:0000256" key="8">
    <source>
        <dbReference type="ARBA" id="ARBA00022781"/>
    </source>
</evidence>